<sequence>MVPIIPLATIIFVMRPTIGEEPYVKFICLQYFYNCSDSMLMKKIETLNDESFCPGIGLSLACLAKKSTVGKLFCRWQIIVNGIPSKCLSFQQGVKPPTTYFERRQALESCQEEHKDYFDYSTQLKRRSDDLIVRFMKVCSRPVAISIGLEGCPYQVVEYCYAANNKRPFCTKSECQNVDWEKVFGKKDEFKPMEVRTTEEPTERVRKKNTTVKNVKKKVKFNVSLHKEQLVGESDEIDVAALNQINLLHFLITLVIIIVFTTGTLTY</sequence>
<keyword evidence="1" id="KW-0812">Transmembrane</keyword>
<dbReference type="WBParaSite" id="TCLT_0001048001-mRNA-1">
    <property type="protein sequence ID" value="TCLT_0001048001-mRNA-1"/>
    <property type="gene ID" value="TCLT_0001048001"/>
</dbReference>
<keyword evidence="1" id="KW-0472">Membrane</keyword>
<dbReference type="EMBL" id="UYYF01005123">
    <property type="protein sequence ID" value="VDN08162.1"/>
    <property type="molecule type" value="Genomic_DNA"/>
</dbReference>
<evidence type="ECO:0000313" key="2">
    <source>
        <dbReference type="EMBL" id="VDN08162.1"/>
    </source>
</evidence>
<evidence type="ECO:0000313" key="4">
    <source>
        <dbReference type="WBParaSite" id="TCLT_0001048001-mRNA-1"/>
    </source>
</evidence>
<reference evidence="2 3" key="2">
    <citation type="submission" date="2018-11" db="EMBL/GenBank/DDBJ databases">
        <authorList>
            <consortium name="Pathogen Informatics"/>
        </authorList>
    </citation>
    <scope>NUCLEOTIDE SEQUENCE [LARGE SCALE GENOMIC DNA]</scope>
</reference>
<keyword evidence="3" id="KW-1185">Reference proteome</keyword>
<dbReference type="AlphaFoldDB" id="A0A0N5DBB8"/>
<name>A0A0N5DBB8_THECL</name>
<organism evidence="4">
    <name type="scientific">Thelazia callipaeda</name>
    <name type="common">Oriental eyeworm</name>
    <name type="synonym">Parasitic nematode</name>
    <dbReference type="NCBI Taxonomy" id="103827"/>
    <lineage>
        <taxon>Eukaryota</taxon>
        <taxon>Metazoa</taxon>
        <taxon>Ecdysozoa</taxon>
        <taxon>Nematoda</taxon>
        <taxon>Chromadorea</taxon>
        <taxon>Rhabditida</taxon>
        <taxon>Spirurina</taxon>
        <taxon>Spiruromorpha</taxon>
        <taxon>Thelazioidea</taxon>
        <taxon>Thelaziidae</taxon>
        <taxon>Thelazia</taxon>
    </lineage>
</organism>
<reference evidence="4" key="1">
    <citation type="submission" date="2017-02" db="UniProtKB">
        <authorList>
            <consortium name="WormBaseParasite"/>
        </authorList>
    </citation>
    <scope>IDENTIFICATION</scope>
</reference>
<keyword evidence="1" id="KW-1133">Transmembrane helix</keyword>
<feature type="transmembrane region" description="Helical" evidence="1">
    <location>
        <begin position="247"/>
        <end position="266"/>
    </location>
</feature>
<proteinExistence type="predicted"/>
<dbReference type="Proteomes" id="UP000276776">
    <property type="component" value="Unassembled WGS sequence"/>
</dbReference>
<protein>
    <submittedName>
        <fullName evidence="2 4">Uncharacterized protein</fullName>
    </submittedName>
</protein>
<evidence type="ECO:0000313" key="3">
    <source>
        <dbReference type="Proteomes" id="UP000276776"/>
    </source>
</evidence>
<evidence type="ECO:0000256" key="1">
    <source>
        <dbReference type="SAM" id="Phobius"/>
    </source>
</evidence>
<gene>
    <name evidence="2" type="ORF">TCLT_LOCUS10469</name>
</gene>
<accession>A0A0N5DBB8</accession>